<keyword evidence="6" id="KW-1185">Reference proteome</keyword>
<dbReference type="SUPFAM" id="SSF56112">
    <property type="entry name" value="Protein kinase-like (PK-like)"/>
    <property type="match status" value="1"/>
</dbReference>
<keyword evidence="5" id="KW-0418">Kinase</keyword>
<dbReference type="InterPro" id="IPR000719">
    <property type="entry name" value="Prot_kinase_dom"/>
</dbReference>
<evidence type="ECO:0000259" key="4">
    <source>
        <dbReference type="PROSITE" id="PS50011"/>
    </source>
</evidence>
<dbReference type="CDD" id="cd14014">
    <property type="entry name" value="STKc_PknB_like"/>
    <property type="match status" value="1"/>
</dbReference>
<dbReference type="InterPro" id="IPR011009">
    <property type="entry name" value="Kinase-like_dom_sf"/>
</dbReference>
<evidence type="ECO:0000256" key="2">
    <source>
        <dbReference type="ARBA" id="ARBA00022840"/>
    </source>
</evidence>
<dbReference type="Gene3D" id="3.30.200.20">
    <property type="entry name" value="Phosphorylase Kinase, domain 1"/>
    <property type="match status" value="1"/>
</dbReference>
<dbReference type="SMART" id="SM00220">
    <property type="entry name" value="S_TKc"/>
    <property type="match status" value="1"/>
</dbReference>
<keyword evidence="5" id="KW-0808">Transferase</keyword>
<evidence type="ECO:0000313" key="6">
    <source>
        <dbReference type="Proteomes" id="UP001464891"/>
    </source>
</evidence>
<organism evidence="5 6">
    <name type="scientific">Trichocoleus desertorum GB2-A4</name>
    <dbReference type="NCBI Taxonomy" id="2933944"/>
    <lineage>
        <taxon>Bacteria</taxon>
        <taxon>Bacillati</taxon>
        <taxon>Cyanobacteriota</taxon>
        <taxon>Cyanophyceae</taxon>
        <taxon>Leptolyngbyales</taxon>
        <taxon>Trichocoleusaceae</taxon>
        <taxon>Trichocoleus</taxon>
    </lineage>
</organism>
<dbReference type="PROSITE" id="PS00108">
    <property type="entry name" value="PROTEIN_KINASE_ST"/>
    <property type="match status" value="1"/>
</dbReference>
<feature type="transmembrane region" description="Helical" evidence="3">
    <location>
        <begin position="312"/>
        <end position="331"/>
    </location>
</feature>
<reference evidence="5 6" key="1">
    <citation type="submission" date="2022-04" db="EMBL/GenBank/DDBJ databases">
        <title>Positive selection, recombination, and allopatry shape intraspecific diversity of widespread and dominant cyanobacteria.</title>
        <authorList>
            <person name="Wei J."/>
            <person name="Shu W."/>
            <person name="Hu C."/>
        </authorList>
    </citation>
    <scope>NUCLEOTIDE SEQUENCE [LARGE SCALE GENOMIC DNA]</scope>
    <source>
        <strain evidence="5 6">GB2-A4</strain>
    </source>
</reference>
<keyword evidence="3" id="KW-1133">Transmembrane helix</keyword>
<dbReference type="Gene3D" id="1.10.510.10">
    <property type="entry name" value="Transferase(Phosphotransferase) domain 1"/>
    <property type="match status" value="1"/>
</dbReference>
<sequence length="464" mass="52434">MDQLVNQVLCDRYRIQSLLGHQAGRKTFLAKDLQTKLPVVIKLLLFGPSFTWQDLKLFEREAEVLKSLNHSAIPKYLDYFDVETELGKGFALVQTYIESKPLQDWVQSGRTFSEAELKAIAKELLGILDYLHSRQPAVVHRDIKPSNILLGDRSGHSLGQIYLIDFGSVQTTVQDGTRTIVGTYGYMPFEQFGGQTTPASDLYALGATLIYLATGQHPNQLPQRKMQILFEDRTNLSQSLRDWLKWMTEPDVELRPKSTNQALEALETPDLQKYGLSSAGARKPAGSKVTVRNTRQMLEILIPPKGFDVVELIAKAWIGLIAGATLILPAAIIDIQIFWPIVLLPVFVTIGGIFHTLFAQVRFCLTQLEVSLSHEILGWKYLYLSEARHNIFELELTHIFRRKDLEGNIIIVPPQIKLWAGTKEFELGGRGRLTKPELDWLAYELSSWLDLPVARTDLANLAKK</sequence>
<dbReference type="InterPro" id="IPR008271">
    <property type="entry name" value="Ser/Thr_kinase_AS"/>
</dbReference>
<dbReference type="Pfam" id="PF00069">
    <property type="entry name" value="Pkinase"/>
    <property type="match status" value="1"/>
</dbReference>
<dbReference type="EMBL" id="JAMPKM010000016">
    <property type="protein sequence ID" value="MEP0819703.1"/>
    <property type="molecule type" value="Genomic_DNA"/>
</dbReference>
<keyword evidence="2" id="KW-0067">ATP-binding</keyword>
<dbReference type="PROSITE" id="PS50011">
    <property type="entry name" value="PROTEIN_KINASE_DOM"/>
    <property type="match status" value="1"/>
</dbReference>
<keyword evidence="3" id="KW-0472">Membrane</keyword>
<dbReference type="PANTHER" id="PTHR24363">
    <property type="entry name" value="SERINE/THREONINE PROTEIN KINASE"/>
    <property type="match status" value="1"/>
</dbReference>
<keyword evidence="1" id="KW-0547">Nucleotide-binding</keyword>
<comment type="caution">
    <text evidence="5">The sequence shown here is derived from an EMBL/GenBank/DDBJ whole genome shotgun (WGS) entry which is preliminary data.</text>
</comment>
<accession>A0ABV0JD34</accession>
<proteinExistence type="predicted"/>
<keyword evidence="5" id="KW-0723">Serine/threonine-protein kinase</keyword>
<dbReference type="Proteomes" id="UP001464891">
    <property type="component" value="Unassembled WGS sequence"/>
</dbReference>
<keyword evidence="3" id="KW-0812">Transmembrane</keyword>
<evidence type="ECO:0000256" key="3">
    <source>
        <dbReference type="SAM" id="Phobius"/>
    </source>
</evidence>
<protein>
    <submittedName>
        <fullName evidence="5">Serine/threonine protein kinase</fullName>
    </submittedName>
</protein>
<evidence type="ECO:0000313" key="5">
    <source>
        <dbReference type="EMBL" id="MEP0819703.1"/>
    </source>
</evidence>
<feature type="domain" description="Protein kinase" evidence="4">
    <location>
        <begin position="13"/>
        <end position="271"/>
    </location>
</feature>
<feature type="transmembrane region" description="Helical" evidence="3">
    <location>
        <begin position="337"/>
        <end position="358"/>
    </location>
</feature>
<evidence type="ECO:0000256" key="1">
    <source>
        <dbReference type="ARBA" id="ARBA00022741"/>
    </source>
</evidence>
<dbReference type="RefSeq" id="WP_190440902.1">
    <property type="nucleotide sequence ID" value="NZ_JAMPKM010000016.1"/>
</dbReference>
<name>A0ABV0JD34_9CYAN</name>
<gene>
    <name evidence="5" type="ORF">NC998_21620</name>
</gene>
<dbReference type="GO" id="GO:0004674">
    <property type="term" value="F:protein serine/threonine kinase activity"/>
    <property type="evidence" value="ECO:0007669"/>
    <property type="project" value="UniProtKB-KW"/>
</dbReference>
<dbReference type="PANTHER" id="PTHR24363:SF7">
    <property type="entry name" value="SERINE_THREONINE-PROTEIN KINASE-LIKE PROTEIN E"/>
    <property type="match status" value="1"/>
</dbReference>